<feature type="compositionally biased region" description="Basic and acidic residues" evidence="2">
    <location>
        <begin position="45"/>
        <end position="57"/>
    </location>
</feature>
<feature type="region of interest" description="Disordered" evidence="2">
    <location>
        <begin position="1"/>
        <end position="57"/>
    </location>
</feature>
<dbReference type="EMBL" id="LR796387">
    <property type="protein sequence ID" value="CAB4141133.1"/>
    <property type="molecule type" value="Genomic_DNA"/>
</dbReference>
<name>A0A6J5M6Q1_9CAUD</name>
<organism evidence="3">
    <name type="scientific">uncultured Caudovirales phage</name>
    <dbReference type="NCBI Taxonomy" id="2100421"/>
    <lineage>
        <taxon>Viruses</taxon>
        <taxon>Duplodnaviria</taxon>
        <taxon>Heunggongvirae</taxon>
        <taxon>Uroviricota</taxon>
        <taxon>Caudoviricetes</taxon>
        <taxon>Peduoviridae</taxon>
        <taxon>Maltschvirus</taxon>
        <taxon>Maltschvirus maltsch</taxon>
    </lineage>
</organism>
<feature type="coiled-coil region" evidence="1">
    <location>
        <begin position="121"/>
        <end position="167"/>
    </location>
</feature>
<evidence type="ECO:0008006" key="4">
    <source>
        <dbReference type="Google" id="ProtNLM"/>
    </source>
</evidence>
<proteinExistence type="predicted"/>
<sequence>MSKLQPDDGGYLIEQDAPETEGQEPEFEKPEEPDSESATDSGNPTHEKPVEFTEEQQKIFNDAVGKKVFKLREKEREAEALRKRLEELEAKIPQQGRPAVPDAPDPFALSEQEYRQKLVQRDQAIREAAAYEAQQQALQWQRQQADLEQQKRQQERQQEEVKAYADRAIKLGVAAAELQEAGMLVAGYGIDPALVEMILADDHGPLLTKYLAKNQLELERLVQMPVTMAAVRLATDLKSKAVAMKPKVSTTPDPLDSPRNAGISPKPKGPKGATFE</sequence>
<keyword evidence="1" id="KW-0175">Coiled coil</keyword>
<feature type="region of interest" description="Disordered" evidence="2">
    <location>
        <begin position="243"/>
        <end position="276"/>
    </location>
</feature>
<evidence type="ECO:0000256" key="2">
    <source>
        <dbReference type="SAM" id="MobiDB-lite"/>
    </source>
</evidence>
<protein>
    <recommendedName>
        <fullName evidence="4">Scaffolding protein</fullName>
    </recommendedName>
</protein>
<evidence type="ECO:0000313" key="3">
    <source>
        <dbReference type="EMBL" id="CAB4141133.1"/>
    </source>
</evidence>
<gene>
    <name evidence="3" type="ORF">UFOVP412_29</name>
</gene>
<accession>A0A6J5M6Q1</accession>
<evidence type="ECO:0000256" key="1">
    <source>
        <dbReference type="SAM" id="Coils"/>
    </source>
</evidence>
<feature type="compositionally biased region" description="Acidic residues" evidence="2">
    <location>
        <begin position="16"/>
        <end position="25"/>
    </location>
</feature>
<reference evidence="3" key="1">
    <citation type="submission" date="2020-04" db="EMBL/GenBank/DDBJ databases">
        <authorList>
            <person name="Chiriac C."/>
            <person name="Salcher M."/>
            <person name="Ghai R."/>
            <person name="Kavagutti S V."/>
        </authorList>
    </citation>
    <scope>NUCLEOTIDE SEQUENCE</scope>
</reference>